<dbReference type="GO" id="GO:0016887">
    <property type="term" value="F:ATP hydrolysis activity"/>
    <property type="evidence" value="ECO:0007669"/>
    <property type="project" value="InterPro"/>
</dbReference>
<dbReference type="FunFam" id="3.40.50.300:FF:000151">
    <property type="entry name" value="Lipopolysaccharide ABC transporter ATP-binding protein"/>
    <property type="match status" value="1"/>
</dbReference>
<dbReference type="PANTHER" id="PTHR45772">
    <property type="entry name" value="CONSERVED COMPONENT OF ABC TRANSPORTER FOR NATURAL AMINO ACIDS-RELATED"/>
    <property type="match status" value="1"/>
</dbReference>
<dbReference type="InterPro" id="IPR003439">
    <property type="entry name" value="ABC_transporter-like_ATP-bd"/>
</dbReference>
<reference evidence="5 6" key="1">
    <citation type="submission" date="2018-06" db="EMBL/GenBank/DDBJ databases">
        <title>Extensive metabolic versatility and redundancy in microbially diverse, dynamic hydrothermal sediments.</title>
        <authorList>
            <person name="Dombrowski N."/>
            <person name="Teske A."/>
            <person name="Baker B.J."/>
        </authorList>
    </citation>
    <scope>NUCLEOTIDE SEQUENCE [LARGE SCALE GENOMIC DNA]</scope>
    <source>
        <strain evidence="5">B3_G15</strain>
    </source>
</reference>
<evidence type="ECO:0000313" key="6">
    <source>
        <dbReference type="Proteomes" id="UP000280417"/>
    </source>
</evidence>
<dbReference type="Proteomes" id="UP000280417">
    <property type="component" value="Unassembled WGS sequence"/>
</dbReference>
<dbReference type="GO" id="GO:0005524">
    <property type="term" value="F:ATP binding"/>
    <property type="evidence" value="ECO:0007669"/>
    <property type="project" value="UniProtKB-KW"/>
</dbReference>
<accession>A0A662D8H7</accession>
<dbReference type="CDD" id="cd03218">
    <property type="entry name" value="ABC_YhbG"/>
    <property type="match status" value="1"/>
</dbReference>
<dbReference type="SUPFAM" id="SSF52540">
    <property type="entry name" value="P-loop containing nucleoside triphosphate hydrolases"/>
    <property type="match status" value="1"/>
</dbReference>
<evidence type="ECO:0000256" key="3">
    <source>
        <dbReference type="ARBA" id="ARBA00022840"/>
    </source>
</evidence>
<organism evidence="5 6">
    <name type="scientific">Aerophobetes bacterium</name>
    <dbReference type="NCBI Taxonomy" id="2030807"/>
    <lineage>
        <taxon>Bacteria</taxon>
        <taxon>Candidatus Aerophobota</taxon>
    </lineage>
</organism>
<protein>
    <submittedName>
        <fullName evidence="5">LPS export ABC transporter ATP-binding protein</fullName>
    </submittedName>
</protein>
<dbReference type="AlphaFoldDB" id="A0A662D8H7"/>
<dbReference type="PANTHER" id="PTHR45772:SF10">
    <property type="entry name" value="LIPOPOLYSACCHARIDE EXPORT SYSTEM ATP-BINDING PROTEIN LPTB"/>
    <property type="match status" value="1"/>
</dbReference>
<keyword evidence="2" id="KW-0547">Nucleotide-binding</keyword>
<dbReference type="InterPro" id="IPR003593">
    <property type="entry name" value="AAA+_ATPase"/>
</dbReference>
<dbReference type="Pfam" id="PF00005">
    <property type="entry name" value="ABC_tran"/>
    <property type="match status" value="1"/>
</dbReference>
<proteinExistence type="predicted"/>
<evidence type="ECO:0000256" key="1">
    <source>
        <dbReference type="ARBA" id="ARBA00022448"/>
    </source>
</evidence>
<dbReference type="InterPro" id="IPR051120">
    <property type="entry name" value="ABC_AA/LPS_Transport"/>
</dbReference>
<evidence type="ECO:0000256" key="2">
    <source>
        <dbReference type="ARBA" id="ARBA00022741"/>
    </source>
</evidence>
<dbReference type="InterPro" id="IPR027417">
    <property type="entry name" value="P-loop_NTPase"/>
</dbReference>
<evidence type="ECO:0000259" key="4">
    <source>
        <dbReference type="PROSITE" id="PS50893"/>
    </source>
</evidence>
<dbReference type="PROSITE" id="PS50893">
    <property type="entry name" value="ABC_TRANSPORTER_2"/>
    <property type="match status" value="1"/>
</dbReference>
<dbReference type="Gene3D" id="3.40.50.300">
    <property type="entry name" value="P-loop containing nucleotide triphosphate hydrolases"/>
    <property type="match status" value="1"/>
</dbReference>
<dbReference type="SMART" id="SM00382">
    <property type="entry name" value="AAA"/>
    <property type="match status" value="1"/>
</dbReference>
<dbReference type="InterPro" id="IPR030921">
    <property type="entry name" value="LPS_export_LptB"/>
</dbReference>
<dbReference type="NCBIfam" id="TIGR04406">
    <property type="entry name" value="LPS_export_lptB"/>
    <property type="match status" value="1"/>
</dbReference>
<dbReference type="GO" id="GO:0055085">
    <property type="term" value="P:transmembrane transport"/>
    <property type="evidence" value="ECO:0007669"/>
    <property type="project" value="InterPro"/>
</dbReference>
<dbReference type="GO" id="GO:0043190">
    <property type="term" value="C:ATP-binding cassette (ABC) transporter complex"/>
    <property type="evidence" value="ECO:0007669"/>
    <property type="project" value="InterPro"/>
</dbReference>
<sequence length="240" mass="27359">MDRIIVENLRKSFKRRMVVKGVSFWIERGEVVGLLGPNGAGKTTTFYMIVGFISADAGRILFNSTDITRMPMFKRARLGIGYLPQESSVFRKLTIEQNILAVLENTKLSRKERRERTNRLLEELGVNHVRKQKAYTLSGGERRRTEIARALALEPKFLLLDEPFAGIDPIAVFDIQEIISDLREKGLGILITDHNVRETLKITDRAYIMNEGEILVSGSSEELINNEEAKRIYLGLNFTM</sequence>
<keyword evidence="1" id="KW-0813">Transport</keyword>
<feature type="domain" description="ABC transporter" evidence="4">
    <location>
        <begin position="4"/>
        <end position="236"/>
    </location>
</feature>
<comment type="caution">
    <text evidence="5">The sequence shown here is derived from an EMBL/GenBank/DDBJ whole genome shotgun (WGS) entry which is preliminary data.</text>
</comment>
<keyword evidence="3 5" id="KW-0067">ATP-binding</keyword>
<name>A0A662D8H7_UNCAE</name>
<evidence type="ECO:0000313" key="5">
    <source>
        <dbReference type="EMBL" id="RLE12080.1"/>
    </source>
</evidence>
<dbReference type="EMBL" id="QMQA01000194">
    <property type="protein sequence ID" value="RLE12080.1"/>
    <property type="molecule type" value="Genomic_DNA"/>
</dbReference>
<gene>
    <name evidence="5" type="primary">lptB</name>
    <name evidence="5" type="ORF">DRJ04_06870</name>
</gene>